<organism evidence="1 2">
    <name type="scientific">Streptomyces afghaniensis 772</name>
    <dbReference type="NCBI Taxonomy" id="1283301"/>
    <lineage>
        <taxon>Bacteria</taxon>
        <taxon>Bacillati</taxon>
        <taxon>Actinomycetota</taxon>
        <taxon>Actinomycetes</taxon>
        <taxon>Kitasatosporales</taxon>
        <taxon>Streptomycetaceae</taxon>
        <taxon>Streptomyces</taxon>
    </lineage>
</organism>
<dbReference type="EMBL" id="AOPY01001417">
    <property type="protein sequence ID" value="EPJ39484.1"/>
    <property type="molecule type" value="Genomic_DNA"/>
</dbReference>
<reference evidence="1 2" key="1">
    <citation type="submission" date="2013-02" db="EMBL/GenBank/DDBJ databases">
        <title>Draft Genome Sequence of Streptomyces afghaniensis, Which Produces Compounds of the Julimycin B-Complex.</title>
        <authorList>
            <person name="Gruening B.A."/>
            <person name="Praeg A."/>
            <person name="Erxleben A."/>
            <person name="Guenther S."/>
            <person name="Fiedler H.-P."/>
            <person name="Goodfellow M."/>
            <person name="Mueller M."/>
        </authorList>
    </citation>
    <scope>NUCLEOTIDE SEQUENCE [LARGE SCALE GENOMIC DNA]</scope>
    <source>
        <strain evidence="1 2">772</strain>
    </source>
</reference>
<accession>S4NM87</accession>
<evidence type="ECO:0000313" key="2">
    <source>
        <dbReference type="Proteomes" id="UP000015001"/>
    </source>
</evidence>
<comment type="caution">
    <text evidence="1">The sequence shown here is derived from an EMBL/GenBank/DDBJ whole genome shotgun (WGS) entry which is preliminary data.</text>
</comment>
<protein>
    <submittedName>
        <fullName evidence="1">Uncharacterized protein</fullName>
    </submittedName>
</protein>
<keyword evidence="2" id="KW-1185">Reference proteome</keyword>
<proteinExistence type="predicted"/>
<gene>
    <name evidence="1" type="ORF">STAFG_3475</name>
</gene>
<evidence type="ECO:0000313" key="1">
    <source>
        <dbReference type="EMBL" id="EPJ39484.1"/>
    </source>
</evidence>
<dbReference type="HOGENOM" id="CLU_3405648_0_0_11"/>
<dbReference type="Proteomes" id="UP000015001">
    <property type="component" value="Unassembled WGS sequence"/>
</dbReference>
<name>S4NM87_9ACTN</name>
<sequence>MNGHQSQLVSQDSFLSKSAPCVRRRNQRLL</sequence>
<dbReference type="AlphaFoldDB" id="S4NM87"/>